<gene>
    <name evidence="1" type="ORF">E6O75_ATG09588</name>
</gene>
<evidence type="ECO:0000313" key="2">
    <source>
        <dbReference type="Proteomes" id="UP000298493"/>
    </source>
</evidence>
<accession>A0A4Z1NZ11</accession>
<keyword evidence="2" id="KW-1185">Reference proteome</keyword>
<dbReference type="AlphaFoldDB" id="A0A4Z1NZ11"/>
<evidence type="ECO:0000313" key="1">
    <source>
        <dbReference type="EMBL" id="TID16822.1"/>
    </source>
</evidence>
<sequence length="72" mass="8103">MYIMYPIIEAWIVFTASSPKLSAGRKAVTLHFVHKFSYNEKAAVSSSGAQDLVSFDWTHSNGASRHGYLWHT</sequence>
<organism evidence="1 2">
    <name type="scientific">Venturia nashicola</name>
    <dbReference type="NCBI Taxonomy" id="86259"/>
    <lineage>
        <taxon>Eukaryota</taxon>
        <taxon>Fungi</taxon>
        <taxon>Dikarya</taxon>
        <taxon>Ascomycota</taxon>
        <taxon>Pezizomycotina</taxon>
        <taxon>Dothideomycetes</taxon>
        <taxon>Pleosporomycetidae</taxon>
        <taxon>Venturiales</taxon>
        <taxon>Venturiaceae</taxon>
        <taxon>Venturia</taxon>
    </lineage>
</organism>
<dbReference type="EMBL" id="SNSC02000017">
    <property type="protein sequence ID" value="TID16822.1"/>
    <property type="molecule type" value="Genomic_DNA"/>
</dbReference>
<proteinExistence type="predicted"/>
<comment type="caution">
    <text evidence="1">The sequence shown here is derived from an EMBL/GenBank/DDBJ whole genome shotgun (WGS) entry which is preliminary data.</text>
</comment>
<reference evidence="1 2" key="1">
    <citation type="submission" date="2019-04" db="EMBL/GenBank/DDBJ databases">
        <title>High contiguity whole genome sequence and gene annotation resource for two Venturia nashicola isolates.</title>
        <authorList>
            <person name="Prokchorchik M."/>
            <person name="Won K."/>
            <person name="Lee Y."/>
            <person name="Choi E.D."/>
            <person name="Segonzac C."/>
            <person name="Sohn K.H."/>
        </authorList>
    </citation>
    <scope>NUCLEOTIDE SEQUENCE [LARGE SCALE GENOMIC DNA]</scope>
    <source>
        <strain evidence="1 2">PRI2</strain>
    </source>
</reference>
<name>A0A4Z1NZ11_9PEZI</name>
<dbReference type="Proteomes" id="UP000298493">
    <property type="component" value="Unassembled WGS sequence"/>
</dbReference>
<protein>
    <submittedName>
        <fullName evidence="1">Uncharacterized protein</fullName>
    </submittedName>
</protein>